<dbReference type="Proteomes" id="UP000317716">
    <property type="component" value="Unassembled WGS sequence"/>
</dbReference>
<feature type="binding site" evidence="8">
    <location>
        <position position="520"/>
    </location>
    <ligand>
        <name>ATP</name>
        <dbReference type="ChEBI" id="CHEBI:30616"/>
    </ligand>
</feature>
<proteinExistence type="inferred from homology"/>
<feature type="domain" description="PurM-like N-terminal" evidence="9">
    <location>
        <begin position="87"/>
        <end position="196"/>
    </location>
</feature>
<dbReference type="InterPro" id="IPR010074">
    <property type="entry name" value="PRibForGlyAmidine_synth_PurL"/>
</dbReference>
<feature type="active site" description="Proton acceptor" evidence="8">
    <location>
        <position position="108"/>
    </location>
</feature>
<dbReference type="Gene3D" id="3.30.1330.10">
    <property type="entry name" value="PurM-like, N-terminal domain"/>
    <property type="match status" value="2"/>
</dbReference>
<dbReference type="InterPro" id="IPR036921">
    <property type="entry name" value="PurM-like_N_sf"/>
</dbReference>
<reference evidence="12 13" key="1">
    <citation type="journal article" date="2019" name="Nat. Microbiol.">
        <title>Mediterranean grassland soil C-N compound turnover is dependent on rainfall and depth, and is mediated by genomically divergent microorganisms.</title>
        <authorList>
            <person name="Diamond S."/>
            <person name="Andeer P.F."/>
            <person name="Li Z."/>
            <person name="Crits-Christoph A."/>
            <person name="Burstein D."/>
            <person name="Anantharaman K."/>
            <person name="Lane K.R."/>
            <person name="Thomas B.C."/>
            <person name="Pan C."/>
            <person name="Northen T.R."/>
            <person name="Banfield J.F."/>
        </authorList>
    </citation>
    <scope>NUCLEOTIDE SEQUENCE [LARGE SCALE GENOMIC DNA]</scope>
    <source>
        <strain evidence="12">WS_2</strain>
    </source>
</reference>
<evidence type="ECO:0000313" key="12">
    <source>
        <dbReference type="EMBL" id="TMQ51745.1"/>
    </source>
</evidence>
<dbReference type="SUPFAM" id="SSF56042">
    <property type="entry name" value="PurM C-terminal domain-like"/>
    <property type="match status" value="2"/>
</dbReference>
<keyword evidence="6 8" id="KW-0067">ATP-binding</keyword>
<dbReference type="EMBL" id="VBOS01000355">
    <property type="protein sequence ID" value="TMQ51745.1"/>
    <property type="molecule type" value="Genomic_DNA"/>
</dbReference>
<dbReference type="GO" id="GO:0004642">
    <property type="term" value="F:phosphoribosylformylglycinamidine synthase activity"/>
    <property type="evidence" value="ECO:0007669"/>
    <property type="project" value="UniProtKB-UniRule"/>
</dbReference>
<dbReference type="InterPro" id="IPR010918">
    <property type="entry name" value="PurM-like_C_dom"/>
</dbReference>
<evidence type="ECO:0000313" key="13">
    <source>
        <dbReference type="Proteomes" id="UP000317716"/>
    </source>
</evidence>
<comment type="caution">
    <text evidence="12">The sequence shown here is derived from an EMBL/GenBank/DDBJ whole genome shotgun (WGS) entry which is preliminary data.</text>
</comment>
<feature type="binding site" evidence="8">
    <location>
        <begin position="320"/>
        <end position="322"/>
    </location>
    <ligand>
        <name>substrate</name>
    </ligand>
</feature>
<feature type="active site" evidence="8">
    <location>
        <position position="62"/>
    </location>
</feature>
<keyword evidence="3 8" id="KW-0479">Metal-binding</keyword>
<feature type="binding site" evidence="8">
    <location>
        <position position="249"/>
    </location>
    <ligand>
        <name>substrate</name>
    </ligand>
</feature>
<dbReference type="AlphaFoldDB" id="A0A538SK43"/>
<dbReference type="GO" id="GO:0005524">
    <property type="term" value="F:ATP binding"/>
    <property type="evidence" value="ECO:0007669"/>
    <property type="project" value="UniProtKB-UniRule"/>
</dbReference>
<keyword evidence="7 8" id="KW-0460">Magnesium</keyword>
<dbReference type="PANTHER" id="PTHR43555:SF1">
    <property type="entry name" value="PHOSPHORIBOSYLFORMYLGLYCINAMIDINE SYNTHASE SUBUNIT PURL"/>
    <property type="match status" value="1"/>
</dbReference>
<feature type="binding site" evidence="8">
    <location>
        <position position="483"/>
    </location>
    <ligand>
        <name>ATP</name>
        <dbReference type="ChEBI" id="CHEBI:30616"/>
    </ligand>
</feature>
<dbReference type="PANTHER" id="PTHR43555">
    <property type="entry name" value="PHOSPHORIBOSYLFORMYLGLYCINAMIDINE SYNTHASE SUBUNIT PURL"/>
    <property type="match status" value="1"/>
</dbReference>
<dbReference type="Gene3D" id="3.90.650.10">
    <property type="entry name" value="PurM-like C-terminal domain"/>
    <property type="match status" value="1"/>
</dbReference>
<accession>A0A538SK43</accession>
<dbReference type="FunFam" id="3.30.1330.10:FF:000004">
    <property type="entry name" value="Phosphoribosylformylglycinamidine synthase subunit PurL"/>
    <property type="match status" value="1"/>
</dbReference>
<evidence type="ECO:0000256" key="6">
    <source>
        <dbReference type="ARBA" id="ARBA00022840"/>
    </source>
</evidence>
<organism evidence="12 13">
    <name type="scientific">Eiseniibacteriota bacterium</name>
    <dbReference type="NCBI Taxonomy" id="2212470"/>
    <lineage>
        <taxon>Bacteria</taxon>
        <taxon>Candidatus Eiseniibacteriota</taxon>
    </lineage>
</organism>
<evidence type="ECO:0000256" key="7">
    <source>
        <dbReference type="ARBA" id="ARBA00022842"/>
    </source>
</evidence>
<keyword evidence="2 8" id="KW-0436">Ligase</keyword>
<evidence type="ECO:0000259" key="9">
    <source>
        <dbReference type="Pfam" id="PF00586"/>
    </source>
</evidence>
<dbReference type="UniPathway" id="UPA00074">
    <property type="reaction ID" value="UER00128"/>
</dbReference>
<dbReference type="GO" id="GO:0005737">
    <property type="term" value="C:cytoplasm"/>
    <property type="evidence" value="ECO:0007669"/>
    <property type="project" value="UniProtKB-SubCell"/>
</dbReference>
<feature type="binding site" evidence="8">
    <location>
        <position position="521"/>
    </location>
    <ligand>
        <name>Mg(2+)</name>
        <dbReference type="ChEBI" id="CHEBI:18420"/>
        <label>1</label>
    </ligand>
</feature>
<dbReference type="EC" id="6.3.5.3" evidence="8"/>
<feature type="domain" description="PurM-like N-terminal" evidence="9">
    <location>
        <begin position="429"/>
        <end position="545"/>
    </location>
</feature>
<feature type="binding site" evidence="8">
    <location>
        <position position="130"/>
    </location>
    <ligand>
        <name>Mg(2+)</name>
        <dbReference type="ChEBI" id="CHEBI:18420"/>
        <label>2</label>
    </ligand>
</feature>
<comment type="catalytic activity">
    <reaction evidence="8">
        <text>N(2)-formyl-N(1)-(5-phospho-beta-D-ribosyl)glycinamide + L-glutamine + ATP + H2O = 2-formamido-N(1)-(5-O-phospho-beta-D-ribosyl)acetamidine + L-glutamate + ADP + phosphate + H(+)</text>
        <dbReference type="Rhea" id="RHEA:17129"/>
        <dbReference type="ChEBI" id="CHEBI:15377"/>
        <dbReference type="ChEBI" id="CHEBI:15378"/>
        <dbReference type="ChEBI" id="CHEBI:29985"/>
        <dbReference type="ChEBI" id="CHEBI:30616"/>
        <dbReference type="ChEBI" id="CHEBI:43474"/>
        <dbReference type="ChEBI" id="CHEBI:58359"/>
        <dbReference type="ChEBI" id="CHEBI:147286"/>
        <dbReference type="ChEBI" id="CHEBI:147287"/>
        <dbReference type="ChEBI" id="CHEBI:456216"/>
        <dbReference type="EC" id="6.3.5.3"/>
    </reaction>
</comment>
<evidence type="ECO:0000256" key="1">
    <source>
        <dbReference type="ARBA" id="ARBA00022490"/>
    </source>
</evidence>
<comment type="pathway">
    <text evidence="8">Purine metabolism; IMP biosynthesis via de novo pathway; 5-amino-1-(5-phospho-D-ribosyl)imidazole from N(2)-formyl-N(1)-(5-phospho-D-ribosyl)glycinamide: step 1/2.</text>
</comment>
<sequence>MERLRDLSCEPARLNSLTPVAEQPLHRALGLTDGELHRIRDLLGREPNHFELAVFSLLWSEHCGYKHSAPLLKRLPSSGERVLQGPGENAGVIDIGDGLAVAFKVESHNHPSAVEPFQGAATGVGGILRDIVAMGARPIALLDGLRFGSPGFMFKRAVAGIAHYGNCTGIPTVGGETVFDEAYEHNCLVNAMCLGLLPVERLTRARARGSGNLVVLYGATTGRDGIGGASVLASQELAEGADEKRPSVQVGDPFTGKKLIEASLELVDGGLVASLQDCGAAGLASALAEMARDGAGVDVSLDQVPLREDAMEPWEIMISESQERMVAVVEPGRLAEVQAVLDKWELHHAVIGSVSNTGDLRCFFAGDLEGAIPASLLTDECPRYEVEQEPRPPRARTAIAAANRESKAWIYEQYDQLVQSRTVRRPGLDAAVLRLLPSYRGLAISLDGPPVGELDPFVAGAKAVLGAARNVACAGGEPLALTDCLNFGNPEKPEIGWELAQAIEGIAQAAEALGIPVVSGNVSLYNETDGRAIPPTPVVGCVGLVANVRRIPSRWRSGDAILVAEAGESVAEQAALIEFLWRSAPVLSLAHDLSDGGLERAIAEAAAWSGTETKVELPANPAGAAAVLAVSADQAAGLGWERLVQIGEVA</sequence>
<dbReference type="Pfam" id="PF02769">
    <property type="entry name" value="AIRS_C"/>
    <property type="match status" value="1"/>
</dbReference>
<feature type="binding site" evidence="8">
    <location>
        <position position="129"/>
    </location>
    <ligand>
        <name>substrate</name>
    </ligand>
</feature>
<evidence type="ECO:0000256" key="8">
    <source>
        <dbReference type="HAMAP-Rule" id="MF_00420"/>
    </source>
</evidence>
<evidence type="ECO:0000256" key="2">
    <source>
        <dbReference type="ARBA" id="ARBA00022598"/>
    </source>
</evidence>
<dbReference type="InterPro" id="IPR036676">
    <property type="entry name" value="PurM-like_C_sf"/>
</dbReference>
<dbReference type="SUPFAM" id="SSF55326">
    <property type="entry name" value="PurM N-terminal domain-like"/>
    <property type="match status" value="2"/>
</dbReference>
<feature type="binding site" evidence="8">
    <location>
        <position position="277"/>
    </location>
    <ligand>
        <name>Mg(2+)</name>
        <dbReference type="ChEBI" id="CHEBI:18420"/>
        <label>2</label>
    </ligand>
</feature>
<protein>
    <recommendedName>
        <fullName evidence="8">Phosphoribosylformylglycinamidine synthase subunit PurL</fullName>
        <shortName evidence="8">FGAM synthase</shortName>
        <ecNumber evidence="8">6.3.5.3</ecNumber>
    </recommendedName>
    <alternativeName>
        <fullName evidence="8">Formylglycinamide ribonucleotide amidotransferase subunit II</fullName>
        <shortName evidence="8">FGAR amidotransferase II</shortName>
        <shortName evidence="8">FGAR-AT II</shortName>
    </alternativeName>
    <alternativeName>
        <fullName evidence="8">Glutamine amidotransferase PurL</fullName>
    </alternativeName>
    <alternativeName>
        <fullName evidence="8">Phosphoribosylformylglycinamidine synthase subunit II</fullName>
    </alternativeName>
</protein>
<feature type="domain" description="Phosphoribosylformylglycinamidine synthase linker" evidence="11">
    <location>
        <begin position="23"/>
        <end position="66"/>
    </location>
</feature>
<keyword evidence="1 8" id="KW-0963">Cytoplasm</keyword>
<feature type="binding site" evidence="8">
    <location>
        <position position="65"/>
    </location>
    <ligand>
        <name>ATP</name>
        <dbReference type="ChEBI" id="CHEBI:30616"/>
    </ligand>
</feature>
<evidence type="ECO:0000256" key="3">
    <source>
        <dbReference type="ARBA" id="ARBA00022723"/>
    </source>
</evidence>
<comment type="subunit">
    <text evidence="8">Monomer. Part of the FGAM synthase complex composed of 1 PurL, 1 PurQ and 2 PurS subunits.</text>
</comment>
<dbReference type="PIRSF" id="PIRSF001587">
    <property type="entry name" value="FGAM_synthase_II"/>
    <property type="match status" value="1"/>
</dbReference>
<feature type="binding site" evidence="8">
    <location>
        <position position="104"/>
    </location>
    <ligand>
        <name>ATP</name>
        <dbReference type="ChEBI" id="CHEBI:30616"/>
    </ligand>
</feature>
<feature type="binding site" evidence="8">
    <location>
        <position position="523"/>
    </location>
    <ligand>
        <name>substrate</name>
    </ligand>
</feature>
<evidence type="ECO:0000259" key="11">
    <source>
        <dbReference type="Pfam" id="PF18072"/>
    </source>
</evidence>
<dbReference type="GO" id="GO:0006189">
    <property type="term" value="P:'de novo' IMP biosynthetic process"/>
    <property type="evidence" value="ECO:0007669"/>
    <property type="project" value="UniProtKB-UniRule"/>
</dbReference>
<dbReference type="GO" id="GO:0000287">
    <property type="term" value="F:magnesium ion binding"/>
    <property type="evidence" value="ECO:0007669"/>
    <property type="project" value="UniProtKB-UniRule"/>
</dbReference>
<dbReference type="CDD" id="cd02203">
    <property type="entry name" value="PurL_repeat1"/>
    <property type="match status" value="1"/>
</dbReference>
<evidence type="ECO:0000259" key="10">
    <source>
        <dbReference type="Pfam" id="PF02769"/>
    </source>
</evidence>
<evidence type="ECO:0000256" key="5">
    <source>
        <dbReference type="ARBA" id="ARBA00022755"/>
    </source>
</evidence>
<keyword evidence="4 8" id="KW-0547">Nucleotide-binding</keyword>
<evidence type="ECO:0000256" key="4">
    <source>
        <dbReference type="ARBA" id="ARBA00022741"/>
    </source>
</evidence>
<dbReference type="InterPro" id="IPR016188">
    <property type="entry name" value="PurM-like_N"/>
</dbReference>
<gene>
    <name evidence="8 12" type="primary">purL</name>
    <name evidence="12" type="ORF">E6K72_09985</name>
</gene>
<dbReference type="Pfam" id="PF00586">
    <property type="entry name" value="AIRS"/>
    <property type="match status" value="2"/>
</dbReference>
<comment type="caution">
    <text evidence="8">Lacks conserved residue(s) required for the propagation of feature annotation.</text>
</comment>
<dbReference type="HAMAP" id="MF_00420">
    <property type="entry name" value="PurL_2"/>
    <property type="match status" value="1"/>
</dbReference>
<feature type="binding site" evidence="8">
    <location>
        <begin position="107"/>
        <end position="110"/>
    </location>
    <ligand>
        <name>substrate</name>
    </ligand>
</feature>
<comment type="similarity">
    <text evidence="8">Belongs to the FGAMS family.</text>
</comment>
<dbReference type="Pfam" id="PF18072">
    <property type="entry name" value="FGAR-AT_linker"/>
    <property type="match status" value="1"/>
</dbReference>
<comment type="subcellular location">
    <subcellularLocation>
        <location evidence="8">Cytoplasm</location>
    </subcellularLocation>
</comment>
<name>A0A538SK43_UNCEI</name>
<dbReference type="InterPro" id="IPR041609">
    <property type="entry name" value="PurL_linker"/>
</dbReference>
<dbReference type="NCBIfam" id="NF002290">
    <property type="entry name" value="PRK01213.1"/>
    <property type="match status" value="1"/>
</dbReference>
<feature type="binding site" evidence="8">
    <location>
        <position position="106"/>
    </location>
    <ligand>
        <name>Mg(2+)</name>
        <dbReference type="ChEBI" id="CHEBI:18420"/>
        <label>1</label>
    </ligand>
</feature>
<keyword evidence="5 8" id="KW-0658">Purine biosynthesis</keyword>
<dbReference type="CDD" id="cd02204">
    <property type="entry name" value="PurL_repeat2"/>
    <property type="match status" value="1"/>
</dbReference>
<comment type="function">
    <text evidence="8">Part of the phosphoribosylformylglycinamidine synthase complex involved in the purines biosynthetic pathway. Catalyzes the ATP-dependent conversion of formylglycinamide ribonucleotide (FGAR) and glutamine to yield formylglycinamidine ribonucleotide (FGAM) and glutamate. The FGAM synthase complex is composed of three subunits. PurQ produces an ammonia molecule by converting glutamine to glutamate. PurL transfers the ammonia molecule to FGAR to form FGAM in an ATP-dependent manner. PurS interacts with PurQ and PurL and is thought to assist in the transfer of the ammonia molecule from PurQ to PurL.</text>
</comment>
<feature type="domain" description="PurM-like C-terminal" evidence="10">
    <location>
        <begin position="210"/>
        <end position="361"/>
    </location>
</feature>
<dbReference type="NCBIfam" id="TIGR01736">
    <property type="entry name" value="FGAM_synth_II"/>
    <property type="match status" value="1"/>
</dbReference>